<evidence type="ECO:0000256" key="5">
    <source>
        <dbReference type="ARBA" id="ARBA00022917"/>
    </source>
</evidence>
<comment type="function">
    <text evidence="8">Converts seryl-tRNA(Sec) to selenocysteinyl-tRNA(Sec) required for selenoprotein biosynthesis.</text>
</comment>
<dbReference type="GO" id="GO:0005737">
    <property type="term" value="C:cytoplasm"/>
    <property type="evidence" value="ECO:0007669"/>
    <property type="project" value="UniProtKB-SubCell"/>
</dbReference>
<dbReference type="InterPro" id="IPR015421">
    <property type="entry name" value="PyrdxlP-dep_Trfase_major"/>
</dbReference>
<accession>A0A1Z5HW78</accession>
<sequence length="466" mass="51096">MDGQKQKSLQRIPAVEQVLQNERIKNLLEDYPRTLVVESVREVLDVYRQNLIAGMKAEETLTIDEVVLRTEKLVIKKSQSNLRPAINATGVIVHTNLGRSVLSPKAQEAVRRIASTYCNLEIDLEKGSRGSRYEHVEDLLTRLTGAEAALVVNNNAAAVLLALNTLANGREAIVSRGQLVEIGGSFRIPEVMKQSGVKLVEVGTTNKTYIQDYEQAITENTALLLKVHTSNYRIVGFSHETTASELVELGKKYNIPVLEDLGSGFLIDLQQYGIKDEPRVQDSVAAGVDVVTFSGDKLLGGPQAGIIVGKKDYVAAMKKNPLTRALRIDKLTLAALEATLREYLDETKAIENIPTLRMLTMPEELIAVRARKLAGELKKEIGDKAAVFLTDGFSQAGGGALPTTELKTKLVSVKPKFLSAEKVAACLRTGDPAVLVRIKDDCIVLDLRTVFEDEISLLVERLKSCL</sequence>
<comment type="cofactor">
    <cofactor evidence="1 8 9">
        <name>pyridoxal 5'-phosphate</name>
        <dbReference type="ChEBI" id="CHEBI:597326"/>
    </cofactor>
</comment>
<dbReference type="GO" id="GO:0004125">
    <property type="term" value="F:L-seryl-tRNA(Sec) selenium transferase activity"/>
    <property type="evidence" value="ECO:0007669"/>
    <property type="project" value="UniProtKB-UniRule"/>
</dbReference>
<dbReference type="AlphaFoldDB" id="A0A1Z5HW78"/>
<feature type="domain" description="L-seryl-tRNA selenium transferase N-terminal" evidence="10">
    <location>
        <begin position="9"/>
        <end position="48"/>
    </location>
</feature>
<dbReference type="Pfam" id="PF03841">
    <property type="entry name" value="SelA"/>
    <property type="match status" value="1"/>
</dbReference>
<dbReference type="InterPro" id="IPR025862">
    <property type="entry name" value="SelA_trans_N_dom"/>
</dbReference>
<proteinExistence type="inferred from homology"/>
<reference evidence="12" key="1">
    <citation type="journal article" date="2017" name="Appl. Environ. Microbiol.">
        <title>Genomic analysis of Calderihabitans maritimus KKC1, a thermophilic hydrogenogenic carboxydotrophic bacterium isolated from marine sediment.</title>
        <authorList>
            <person name="Omae K."/>
            <person name="Yoneda Y."/>
            <person name="Fukuyama Y."/>
            <person name="Yoshida T."/>
            <person name="Sako Y."/>
        </authorList>
    </citation>
    <scope>NUCLEOTIDE SEQUENCE [LARGE SCALE GENOMIC DNA]</scope>
    <source>
        <strain evidence="12">KKC1</strain>
    </source>
</reference>
<keyword evidence="6 8" id="KW-0711">Selenium</keyword>
<dbReference type="PANTHER" id="PTHR32328:SF0">
    <property type="entry name" value="L-SERYL-TRNA(SEC) SELENIUM TRANSFERASE"/>
    <property type="match status" value="1"/>
</dbReference>
<dbReference type="PANTHER" id="PTHR32328">
    <property type="entry name" value="L-SERYL-TRNA(SEC) SELENIUM TRANSFERASE"/>
    <property type="match status" value="1"/>
</dbReference>
<comment type="similarity">
    <text evidence="7 8">Belongs to the SelA family.</text>
</comment>
<dbReference type="Proteomes" id="UP000197032">
    <property type="component" value="Unassembled WGS sequence"/>
</dbReference>
<evidence type="ECO:0000313" key="12">
    <source>
        <dbReference type="Proteomes" id="UP000197032"/>
    </source>
</evidence>
<evidence type="ECO:0000256" key="3">
    <source>
        <dbReference type="ARBA" id="ARBA00022679"/>
    </source>
</evidence>
<evidence type="ECO:0000259" key="10">
    <source>
        <dbReference type="Pfam" id="PF12390"/>
    </source>
</evidence>
<keyword evidence="3 8" id="KW-0808">Transferase</keyword>
<dbReference type="InterPro" id="IPR004534">
    <property type="entry name" value="SelA_trans"/>
</dbReference>
<feature type="modified residue" description="N6-(pyridoxal phosphate)lysine" evidence="8 9">
    <location>
        <position position="297"/>
    </location>
</feature>
<evidence type="ECO:0000256" key="6">
    <source>
        <dbReference type="ARBA" id="ARBA00023266"/>
    </source>
</evidence>
<dbReference type="GO" id="GO:0001514">
    <property type="term" value="P:selenocysteine incorporation"/>
    <property type="evidence" value="ECO:0007669"/>
    <property type="project" value="UniProtKB-UniRule"/>
</dbReference>
<comment type="catalytic activity">
    <reaction evidence="8">
        <text>L-seryl-tRNA(Sec) + selenophosphate + H(+) = L-selenocysteinyl-tRNA(Sec) + phosphate</text>
        <dbReference type="Rhea" id="RHEA:22728"/>
        <dbReference type="Rhea" id="RHEA-COMP:9742"/>
        <dbReference type="Rhea" id="RHEA-COMP:9743"/>
        <dbReference type="ChEBI" id="CHEBI:15378"/>
        <dbReference type="ChEBI" id="CHEBI:16144"/>
        <dbReference type="ChEBI" id="CHEBI:43474"/>
        <dbReference type="ChEBI" id="CHEBI:78533"/>
        <dbReference type="ChEBI" id="CHEBI:78573"/>
        <dbReference type="EC" id="2.9.1.1"/>
    </reaction>
</comment>
<dbReference type="InterPro" id="IPR015424">
    <property type="entry name" value="PyrdxlP-dep_Trfase"/>
</dbReference>
<dbReference type="OrthoDB" id="9787096at2"/>
<dbReference type="UniPathway" id="UPA00906">
    <property type="reaction ID" value="UER00896"/>
</dbReference>
<evidence type="ECO:0000256" key="4">
    <source>
        <dbReference type="ARBA" id="ARBA00022898"/>
    </source>
</evidence>
<dbReference type="InterPro" id="IPR018319">
    <property type="entry name" value="SelA-like"/>
</dbReference>
<evidence type="ECO:0000256" key="8">
    <source>
        <dbReference type="HAMAP-Rule" id="MF_00423"/>
    </source>
</evidence>
<keyword evidence="5 8" id="KW-0648">Protein biosynthesis</keyword>
<comment type="caution">
    <text evidence="11">The sequence shown here is derived from an EMBL/GenBank/DDBJ whole genome shotgun (WGS) entry which is preliminary data.</text>
</comment>
<keyword evidence="2 8" id="KW-0963">Cytoplasm</keyword>
<gene>
    <name evidence="8" type="primary">selA</name>
    <name evidence="11" type="ORF">KKC1_27960</name>
</gene>
<dbReference type="EC" id="2.9.1.1" evidence="8"/>
<dbReference type="Gene3D" id="3.90.1150.180">
    <property type="match status" value="1"/>
</dbReference>
<organism evidence="11 12">
    <name type="scientific">Calderihabitans maritimus</name>
    <dbReference type="NCBI Taxonomy" id="1246530"/>
    <lineage>
        <taxon>Bacteria</taxon>
        <taxon>Bacillati</taxon>
        <taxon>Bacillota</taxon>
        <taxon>Clostridia</taxon>
        <taxon>Neomoorellales</taxon>
        <taxon>Calderihabitantaceae</taxon>
        <taxon>Calderihabitans</taxon>
    </lineage>
</organism>
<evidence type="ECO:0000256" key="2">
    <source>
        <dbReference type="ARBA" id="ARBA00022490"/>
    </source>
</evidence>
<protein>
    <recommendedName>
        <fullName evidence="8">L-seryl-tRNA(Sec) selenium transferase</fullName>
        <ecNumber evidence="8">2.9.1.1</ecNumber>
    </recommendedName>
    <alternativeName>
        <fullName evidence="8">Selenocysteine synthase</fullName>
        <shortName evidence="8">Sec synthase</shortName>
    </alternativeName>
    <alternativeName>
        <fullName evidence="8">Selenocysteinyl-tRNA(Sec) synthase</fullName>
    </alternativeName>
</protein>
<dbReference type="NCBIfam" id="TIGR00474">
    <property type="entry name" value="selA"/>
    <property type="match status" value="1"/>
</dbReference>
<evidence type="ECO:0000256" key="9">
    <source>
        <dbReference type="PIRSR" id="PIRSR618319-50"/>
    </source>
</evidence>
<dbReference type="SUPFAM" id="SSF53383">
    <property type="entry name" value="PLP-dependent transferases"/>
    <property type="match status" value="1"/>
</dbReference>
<keyword evidence="4 8" id="KW-0663">Pyridoxal phosphate</keyword>
<dbReference type="Gene3D" id="3.40.640.10">
    <property type="entry name" value="Type I PLP-dependent aspartate aminotransferase-like (Major domain)"/>
    <property type="match status" value="1"/>
</dbReference>
<evidence type="ECO:0000256" key="1">
    <source>
        <dbReference type="ARBA" id="ARBA00001933"/>
    </source>
</evidence>
<comment type="subcellular location">
    <subcellularLocation>
        <location evidence="8">Cytoplasm</location>
    </subcellularLocation>
</comment>
<dbReference type="EMBL" id="BDGJ01000168">
    <property type="protein sequence ID" value="GAW93668.1"/>
    <property type="molecule type" value="Genomic_DNA"/>
</dbReference>
<name>A0A1Z5HW78_9FIRM</name>
<dbReference type="GO" id="GO:0001717">
    <property type="term" value="P:conversion of seryl-tRNAsec to selenocys-tRNAsec"/>
    <property type="evidence" value="ECO:0007669"/>
    <property type="project" value="UniProtKB-UniRule"/>
</dbReference>
<comment type="pathway">
    <text evidence="8">Aminoacyl-tRNA biosynthesis; selenocysteinyl-tRNA(Sec) biosynthesis; selenocysteinyl-tRNA(Sec) from L-seryl-tRNA(Sec) (bacterial route): step 1/1.</text>
</comment>
<dbReference type="HAMAP" id="MF_00423">
    <property type="entry name" value="SelA"/>
    <property type="match status" value="1"/>
</dbReference>
<dbReference type="Pfam" id="PF12390">
    <property type="entry name" value="Se-cys_synth_N"/>
    <property type="match status" value="1"/>
</dbReference>
<keyword evidence="12" id="KW-1185">Reference proteome</keyword>
<evidence type="ECO:0000256" key="7">
    <source>
        <dbReference type="ARBA" id="ARBA00044507"/>
    </source>
</evidence>
<dbReference type="RefSeq" id="WP_088554757.1">
    <property type="nucleotide sequence ID" value="NZ_BDGJ01000168.1"/>
</dbReference>
<evidence type="ECO:0000313" key="11">
    <source>
        <dbReference type="EMBL" id="GAW93668.1"/>
    </source>
</evidence>